<accession>A0A392R804</accession>
<comment type="caution">
    <text evidence="3">The sequence shown here is derived from an EMBL/GenBank/DDBJ whole genome shotgun (WGS) entry which is preliminary data.</text>
</comment>
<dbReference type="EMBL" id="LXQA010193681">
    <property type="protein sequence ID" value="MCI32232.1"/>
    <property type="molecule type" value="Genomic_DNA"/>
</dbReference>
<dbReference type="AlphaFoldDB" id="A0A392R804"/>
<feature type="non-terminal residue" evidence="3">
    <location>
        <position position="1"/>
    </location>
</feature>
<evidence type="ECO:0000313" key="4">
    <source>
        <dbReference type="Proteomes" id="UP000265520"/>
    </source>
</evidence>
<keyword evidence="3" id="KW-0808">Transferase</keyword>
<dbReference type="Proteomes" id="UP000265520">
    <property type="component" value="Unassembled WGS sequence"/>
</dbReference>
<keyword evidence="1" id="KW-0325">Glycoprotein</keyword>
<evidence type="ECO:0000259" key="2">
    <source>
        <dbReference type="Pfam" id="PF14380"/>
    </source>
</evidence>
<keyword evidence="3" id="KW-0418">Kinase</keyword>
<reference evidence="3 4" key="1">
    <citation type="journal article" date="2018" name="Front. Plant Sci.">
        <title>Red Clover (Trifolium pratense) and Zigzag Clover (T. medium) - A Picture of Genomic Similarities and Differences.</title>
        <authorList>
            <person name="Dluhosova J."/>
            <person name="Istvanek J."/>
            <person name="Nedelnik J."/>
            <person name="Repkova J."/>
        </authorList>
    </citation>
    <scope>NUCLEOTIDE SEQUENCE [LARGE SCALE GENOMIC DNA]</scope>
    <source>
        <strain evidence="4">cv. 10/8</strain>
        <tissue evidence="3">Leaf</tissue>
    </source>
</reference>
<proteinExistence type="predicted"/>
<name>A0A392R804_9FABA</name>
<organism evidence="3 4">
    <name type="scientific">Trifolium medium</name>
    <dbReference type="NCBI Taxonomy" id="97028"/>
    <lineage>
        <taxon>Eukaryota</taxon>
        <taxon>Viridiplantae</taxon>
        <taxon>Streptophyta</taxon>
        <taxon>Embryophyta</taxon>
        <taxon>Tracheophyta</taxon>
        <taxon>Spermatophyta</taxon>
        <taxon>Magnoliopsida</taxon>
        <taxon>eudicotyledons</taxon>
        <taxon>Gunneridae</taxon>
        <taxon>Pentapetalae</taxon>
        <taxon>rosids</taxon>
        <taxon>fabids</taxon>
        <taxon>Fabales</taxon>
        <taxon>Fabaceae</taxon>
        <taxon>Papilionoideae</taxon>
        <taxon>50 kb inversion clade</taxon>
        <taxon>NPAAA clade</taxon>
        <taxon>Hologalegina</taxon>
        <taxon>IRL clade</taxon>
        <taxon>Trifolieae</taxon>
        <taxon>Trifolium</taxon>
    </lineage>
</organism>
<dbReference type="GO" id="GO:0016301">
    <property type="term" value="F:kinase activity"/>
    <property type="evidence" value="ECO:0007669"/>
    <property type="project" value="UniProtKB-KW"/>
</dbReference>
<evidence type="ECO:0000313" key="3">
    <source>
        <dbReference type="EMBL" id="MCI32232.1"/>
    </source>
</evidence>
<dbReference type="InterPro" id="IPR032872">
    <property type="entry name" value="WAK_assoc_C"/>
</dbReference>
<sequence>VVNAMVGNGVKGGIEESLRNGFQLNWIAVDCSECYNSGGRCGFDSSI</sequence>
<feature type="domain" description="Wall-associated receptor kinase C-terminal" evidence="2">
    <location>
        <begin position="9"/>
        <end position="45"/>
    </location>
</feature>
<evidence type="ECO:0000256" key="1">
    <source>
        <dbReference type="ARBA" id="ARBA00023180"/>
    </source>
</evidence>
<dbReference type="Pfam" id="PF14380">
    <property type="entry name" value="WAK_assoc"/>
    <property type="match status" value="1"/>
</dbReference>
<keyword evidence="4" id="KW-1185">Reference proteome</keyword>
<protein>
    <submittedName>
        <fullName evidence="3">Wall associated kinase-like protein</fullName>
    </submittedName>
</protein>